<evidence type="ECO:0000256" key="8">
    <source>
        <dbReference type="ARBA" id="ARBA00023145"/>
    </source>
</evidence>
<name>A0A4Z1R3Z3_9GAMM</name>
<evidence type="ECO:0000256" key="7">
    <source>
        <dbReference type="ARBA" id="ARBA00022825"/>
    </source>
</evidence>
<evidence type="ECO:0000313" key="12">
    <source>
        <dbReference type="EMBL" id="TKS53265.1"/>
    </source>
</evidence>
<proteinExistence type="inferred from homology"/>
<dbReference type="Proteomes" id="UP000298681">
    <property type="component" value="Unassembled WGS sequence"/>
</dbReference>
<gene>
    <name evidence="12" type="ORF">E4582_11925</name>
</gene>
<dbReference type="InterPro" id="IPR036852">
    <property type="entry name" value="Peptidase_S8/S53_dom_sf"/>
</dbReference>
<feature type="active site" description="Charge relay system" evidence="9">
    <location>
        <position position="436"/>
    </location>
</feature>
<dbReference type="InterPro" id="IPR050131">
    <property type="entry name" value="Peptidase_S8_subtilisin-like"/>
</dbReference>
<evidence type="ECO:0000256" key="4">
    <source>
        <dbReference type="ARBA" id="ARBA00022670"/>
    </source>
</evidence>
<keyword evidence="4 9" id="KW-0645">Protease</keyword>
<dbReference type="Pfam" id="PF00082">
    <property type="entry name" value="Peptidase_S8"/>
    <property type="match status" value="1"/>
</dbReference>
<dbReference type="InterPro" id="IPR015500">
    <property type="entry name" value="Peptidase_S8_subtilisin-rel"/>
</dbReference>
<dbReference type="Pfam" id="PF04151">
    <property type="entry name" value="PPC"/>
    <property type="match status" value="1"/>
</dbReference>
<feature type="active site" description="Charge relay system" evidence="9">
    <location>
        <position position="184"/>
    </location>
</feature>
<protein>
    <submittedName>
        <fullName evidence="12">Subtilisin-like serine protease</fullName>
    </submittedName>
</protein>
<evidence type="ECO:0000256" key="6">
    <source>
        <dbReference type="ARBA" id="ARBA00022801"/>
    </source>
</evidence>
<dbReference type="PANTHER" id="PTHR43806:SF11">
    <property type="entry name" value="CEREVISIN-RELATED"/>
    <property type="match status" value="1"/>
</dbReference>
<feature type="domain" description="Peptidase S8/S53" evidence="10">
    <location>
        <begin position="175"/>
        <end position="471"/>
    </location>
</feature>
<dbReference type="FunFam" id="3.40.50.200:FF:000022">
    <property type="entry name" value="Extracellular protease"/>
    <property type="match status" value="1"/>
</dbReference>
<evidence type="ECO:0000256" key="2">
    <source>
        <dbReference type="ARBA" id="ARBA00011073"/>
    </source>
</evidence>
<dbReference type="InterPro" id="IPR000209">
    <property type="entry name" value="Peptidase_S8/S53_dom"/>
</dbReference>
<evidence type="ECO:0000259" key="10">
    <source>
        <dbReference type="Pfam" id="PF00082"/>
    </source>
</evidence>
<dbReference type="GO" id="GO:0006508">
    <property type="term" value="P:proteolysis"/>
    <property type="evidence" value="ECO:0007669"/>
    <property type="project" value="UniProtKB-KW"/>
</dbReference>
<dbReference type="PRINTS" id="PR00723">
    <property type="entry name" value="SUBTILISIN"/>
</dbReference>
<dbReference type="SUPFAM" id="SSF52743">
    <property type="entry name" value="Subtilisin-like"/>
    <property type="match status" value="1"/>
</dbReference>
<organism evidence="12 13">
    <name type="scientific">Luteimonas yindakuii</name>
    <dbReference type="NCBI Taxonomy" id="2565782"/>
    <lineage>
        <taxon>Bacteria</taxon>
        <taxon>Pseudomonadati</taxon>
        <taxon>Pseudomonadota</taxon>
        <taxon>Gammaproteobacteria</taxon>
        <taxon>Lysobacterales</taxon>
        <taxon>Lysobacteraceae</taxon>
        <taxon>Luteimonas</taxon>
    </lineage>
</organism>
<sequence>MAVAAAILVGSVGMGVSASDRIAGTRVSEPSTAPAVATTGDRYVVKYRDSAARSQAAALKNALGRAGLDRPLQATANASARAAVSAQVLRRTAAPGWHVVTTSRRLSASESASFLRELAADPAVVSAEPDLLYQHMGMAAPAAAPNDPNYAQYQWNFYNPAGGVRAEQAWETSTGEGVVVAVLDTGIVQGTLDLANNVIPGYDMISDRRVSRRATDGRVAGGWDLGDWVEENYCTQLGAPPHPADVSSWHGSHVAGTIAQETNNGTGLAGIAHDAQVMPIRVLGSCGGFGSDISDGMLWAAGISVPGLPANTNPAEVLNMSLGSGGQTTCPALYQDAINQVNAAGSIIVVAAGNANGNAANYTMSACNGVISVGATRITGGKAGYSNYGARVDLSAPGGGGSVDGNPNGYIWQVTNGGQQGPVAGNWILRGMAGTSMASPHVAAAAALVQAVVDEPLGWQDMRDLLKETARAFPVAIPASTPMGAGILDLEALLEKATEVPCDPEVEVCGPDATTIQNKVPVPGLSGAAGSEVLYAIEVPAGVSGPLSISTSGGSGDVSLYVSFDEEPSAGDADYSSTRPGNSETVRVANPQAGTYYIKLVGVRAYSNVTLQARHN</sequence>
<dbReference type="GO" id="GO:0004252">
    <property type="term" value="F:serine-type endopeptidase activity"/>
    <property type="evidence" value="ECO:0007669"/>
    <property type="project" value="UniProtKB-UniRule"/>
</dbReference>
<keyword evidence="13" id="KW-1185">Reference proteome</keyword>
<reference evidence="12 13" key="1">
    <citation type="submission" date="2019-01" db="EMBL/GenBank/DDBJ databases">
        <authorList>
            <person name="Zhang S."/>
        </authorList>
    </citation>
    <scope>NUCLEOTIDE SEQUENCE [LARGE SCALE GENOMIC DNA]</scope>
    <source>
        <strain evidence="12 13">1626</strain>
    </source>
</reference>
<evidence type="ECO:0000313" key="13">
    <source>
        <dbReference type="Proteomes" id="UP000298681"/>
    </source>
</evidence>
<dbReference type="OrthoDB" id="9790784at2"/>
<comment type="subcellular location">
    <subcellularLocation>
        <location evidence="1">Secreted</location>
    </subcellularLocation>
</comment>
<dbReference type="PROSITE" id="PS51892">
    <property type="entry name" value="SUBTILASE"/>
    <property type="match status" value="1"/>
</dbReference>
<dbReference type="AlphaFoldDB" id="A0A4Z1R3Z3"/>
<feature type="active site" description="Charge relay system" evidence="9">
    <location>
        <position position="250"/>
    </location>
</feature>
<evidence type="ECO:0000256" key="5">
    <source>
        <dbReference type="ARBA" id="ARBA00022729"/>
    </source>
</evidence>
<evidence type="ECO:0000256" key="9">
    <source>
        <dbReference type="PROSITE-ProRule" id="PRU01240"/>
    </source>
</evidence>
<dbReference type="Gene3D" id="3.40.50.200">
    <property type="entry name" value="Peptidase S8/S53 domain"/>
    <property type="match status" value="1"/>
</dbReference>
<dbReference type="EMBL" id="SPUH01000002">
    <property type="protein sequence ID" value="TKS53265.1"/>
    <property type="molecule type" value="Genomic_DNA"/>
</dbReference>
<dbReference type="InterPro" id="IPR007280">
    <property type="entry name" value="Peptidase_C_arc/bac"/>
</dbReference>
<keyword evidence="8" id="KW-0865">Zymogen</keyword>
<dbReference type="PROSITE" id="PS00138">
    <property type="entry name" value="SUBTILASE_SER"/>
    <property type="match status" value="1"/>
</dbReference>
<evidence type="ECO:0000256" key="1">
    <source>
        <dbReference type="ARBA" id="ARBA00004613"/>
    </source>
</evidence>
<comment type="caution">
    <text evidence="12">The sequence shown here is derived from an EMBL/GenBank/DDBJ whole genome shotgun (WGS) entry which is preliminary data.</text>
</comment>
<dbReference type="PANTHER" id="PTHR43806">
    <property type="entry name" value="PEPTIDASE S8"/>
    <property type="match status" value="1"/>
</dbReference>
<comment type="similarity">
    <text evidence="2 9">Belongs to the peptidase S8 family.</text>
</comment>
<dbReference type="GO" id="GO:0005576">
    <property type="term" value="C:extracellular region"/>
    <property type="evidence" value="ECO:0007669"/>
    <property type="project" value="UniProtKB-SubCell"/>
</dbReference>
<evidence type="ECO:0000259" key="11">
    <source>
        <dbReference type="Pfam" id="PF04151"/>
    </source>
</evidence>
<dbReference type="Gene3D" id="2.60.120.380">
    <property type="match status" value="1"/>
</dbReference>
<keyword evidence="3" id="KW-0964">Secreted</keyword>
<keyword evidence="5" id="KW-0732">Signal</keyword>
<evidence type="ECO:0000256" key="3">
    <source>
        <dbReference type="ARBA" id="ARBA00022525"/>
    </source>
</evidence>
<dbReference type="InterPro" id="IPR023828">
    <property type="entry name" value="Peptidase_S8_Ser-AS"/>
</dbReference>
<keyword evidence="6 9" id="KW-0378">Hydrolase</keyword>
<keyword evidence="7 9" id="KW-0720">Serine protease</keyword>
<feature type="domain" description="Peptidase C-terminal archaeal/bacterial" evidence="11">
    <location>
        <begin position="534"/>
        <end position="600"/>
    </location>
</feature>
<accession>A0A4Z1R3Z3</accession>